<keyword evidence="7 8" id="KW-0472">Membrane</keyword>
<dbReference type="InterPro" id="IPR035906">
    <property type="entry name" value="MetI-like_sf"/>
</dbReference>
<evidence type="ECO:0000256" key="5">
    <source>
        <dbReference type="ARBA" id="ARBA00022692"/>
    </source>
</evidence>
<dbReference type="Proteomes" id="UP000237798">
    <property type="component" value="Unassembled WGS sequence"/>
</dbReference>
<evidence type="ECO:0000256" key="7">
    <source>
        <dbReference type="ARBA" id="ARBA00023136"/>
    </source>
</evidence>
<evidence type="ECO:0000256" key="6">
    <source>
        <dbReference type="ARBA" id="ARBA00022989"/>
    </source>
</evidence>
<dbReference type="PROSITE" id="PS50928">
    <property type="entry name" value="ABC_TM1"/>
    <property type="match status" value="1"/>
</dbReference>
<organism evidence="10 11">
    <name type="scientific">Clostridium luticellarii</name>
    <dbReference type="NCBI Taxonomy" id="1691940"/>
    <lineage>
        <taxon>Bacteria</taxon>
        <taxon>Bacillati</taxon>
        <taxon>Bacillota</taxon>
        <taxon>Clostridia</taxon>
        <taxon>Eubacteriales</taxon>
        <taxon>Clostridiaceae</taxon>
        <taxon>Clostridium</taxon>
    </lineage>
</organism>
<dbReference type="CDD" id="cd06261">
    <property type="entry name" value="TM_PBP2"/>
    <property type="match status" value="1"/>
</dbReference>
<dbReference type="GO" id="GO:0055085">
    <property type="term" value="P:transmembrane transport"/>
    <property type="evidence" value="ECO:0007669"/>
    <property type="project" value="InterPro"/>
</dbReference>
<evidence type="ECO:0000259" key="9">
    <source>
        <dbReference type="PROSITE" id="PS50928"/>
    </source>
</evidence>
<keyword evidence="5 8" id="KW-0812">Transmembrane</keyword>
<accession>A0A2T0BC54</accession>
<dbReference type="InterPro" id="IPR000515">
    <property type="entry name" value="MetI-like"/>
</dbReference>
<dbReference type="SUPFAM" id="SSF161098">
    <property type="entry name" value="MetI-like"/>
    <property type="match status" value="1"/>
</dbReference>
<keyword evidence="3 8" id="KW-0813">Transport</keyword>
<evidence type="ECO:0000256" key="3">
    <source>
        <dbReference type="ARBA" id="ARBA00022448"/>
    </source>
</evidence>
<dbReference type="PANTHER" id="PTHR42929:SF1">
    <property type="entry name" value="INNER MEMBRANE ABC TRANSPORTER PERMEASE PROTEIN YDCU-RELATED"/>
    <property type="match status" value="1"/>
</dbReference>
<evidence type="ECO:0000256" key="2">
    <source>
        <dbReference type="ARBA" id="ARBA00007069"/>
    </source>
</evidence>
<evidence type="ECO:0000256" key="4">
    <source>
        <dbReference type="ARBA" id="ARBA00022475"/>
    </source>
</evidence>
<comment type="caution">
    <text evidence="10">The sequence shown here is derived from an EMBL/GenBank/DDBJ whole genome shotgun (WGS) entry which is preliminary data.</text>
</comment>
<dbReference type="Gene3D" id="1.10.3720.10">
    <property type="entry name" value="MetI-like"/>
    <property type="match status" value="1"/>
</dbReference>
<feature type="transmembrane region" description="Helical" evidence="8">
    <location>
        <begin position="95"/>
        <end position="118"/>
    </location>
</feature>
<keyword evidence="11" id="KW-1185">Reference proteome</keyword>
<reference evidence="10 11" key="1">
    <citation type="submission" date="2018-03" db="EMBL/GenBank/DDBJ databases">
        <title>Genome sequence of Clostridium luticellarii DSM 29923.</title>
        <authorList>
            <person name="Poehlein A."/>
            <person name="Daniel R."/>
        </authorList>
    </citation>
    <scope>NUCLEOTIDE SEQUENCE [LARGE SCALE GENOMIC DNA]</scope>
    <source>
        <strain evidence="10 11">DSM 29923</strain>
    </source>
</reference>
<comment type="similarity">
    <text evidence="2">Belongs to the binding-protein-dependent transport system permease family. CysTW subfamily.</text>
</comment>
<keyword evidence="4" id="KW-1003">Cell membrane</keyword>
<feature type="transmembrane region" description="Helical" evidence="8">
    <location>
        <begin position="246"/>
        <end position="268"/>
    </location>
</feature>
<gene>
    <name evidence="10" type="primary">potB</name>
    <name evidence="10" type="ORF">CLLU_31100</name>
</gene>
<evidence type="ECO:0000256" key="1">
    <source>
        <dbReference type="ARBA" id="ARBA00004651"/>
    </source>
</evidence>
<protein>
    <submittedName>
        <fullName evidence="10">Spermidine/putrescine transport system permease protein PotB</fullName>
    </submittedName>
</protein>
<evidence type="ECO:0000313" key="10">
    <source>
        <dbReference type="EMBL" id="PRR81480.1"/>
    </source>
</evidence>
<feature type="transmembrane region" description="Helical" evidence="8">
    <location>
        <begin position="7"/>
        <end position="28"/>
    </location>
</feature>
<dbReference type="Pfam" id="PF00528">
    <property type="entry name" value="BPD_transp_1"/>
    <property type="match status" value="1"/>
</dbReference>
<dbReference type="PANTHER" id="PTHR42929">
    <property type="entry name" value="INNER MEMBRANE ABC TRANSPORTER PERMEASE PROTEIN YDCU-RELATED-RELATED"/>
    <property type="match status" value="1"/>
</dbReference>
<dbReference type="EMBL" id="PVXP01000069">
    <property type="protein sequence ID" value="PRR81480.1"/>
    <property type="molecule type" value="Genomic_DNA"/>
</dbReference>
<comment type="subcellular location">
    <subcellularLocation>
        <location evidence="1 8">Cell membrane</location>
        <topology evidence="1 8">Multi-pass membrane protein</topology>
    </subcellularLocation>
</comment>
<dbReference type="RefSeq" id="WP_106010667.1">
    <property type="nucleotide sequence ID" value="NZ_PVXP01000069.1"/>
</dbReference>
<dbReference type="GO" id="GO:0005886">
    <property type="term" value="C:plasma membrane"/>
    <property type="evidence" value="ECO:0007669"/>
    <property type="project" value="UniProtKB-SubCell"/>
</dbReference>
<feature type="transmembrane region" description="Helical" evidence="8">
    <location>
        <begin position="188"/>
        <end position="211"/>
    </location>
</feature>
<name>A0A2T0BC54_9CLOT</name>
<keyword evidence="6 8" id="KW-1133">Transmembrane helix</keyword>
<evidence type="ECO:0000313" key="11">
    <source>
        <dbReference type="Proteomes" id="UP000237798"/>
    </source>
</evidence>
<evidence type="ECO:0000256" key="8">
    <source>
        <dbReference type="RuleBase" id="RU363032"/>
    </source>
</evidence>
<feature type="domain" description="ABC transmembrane type-1" evidence="9">
    <location>
        <begin position="59"/>
        <end position="265"/>
    </location>
</feature>
<proteinExistence type="inferred from homology"/>
<dbReference type="OrthoDB" id="9807047at2"/>
<sequence length="275" mass="30904">MTRLKKIYSVIGLAAIIYFLILFFLPLAKTLITSVLSENKLDFTSYSTIFTNNTYSKVLIRTLYISVITTVITMILGYFLAYFIFTREAEKQKSWLILIISPMFMGLTIRLFGWMIILSNEGPVSKLVKMFSQNSIQLHLLFSYSAVVIGMVHYSLPFVVLSVYSSLKKLKRPVIEASKMLGASDSMTFWKVIFPLSLPGVFSGCSITFALSASTFLVPLMLGGPKNIFLSNVAYNSIINVGNYRLGAALSLTLLFIVAVILIIISMLERRFRID</sequence>
<feature type="transmembrane region" description="Helical" evidence="8">
    <location>
        <begin position="138"/>
        <end position="167"/>
    </location>
</feature>
<feature type="transmembrane region" description="Helical" evidence="8">
    <location>
        <begin position="63"/>
        <end position="83"/>
    </location>
</feature>
<dbReference type="AlphaFoldDB" id="A0A2T0BC54"/>